<accession>A0A0B2S4M1</accession>
<organism evidence="1">
    <name type="scientific">Glycine soja</name>
    <name type="common">Wild soybean</name>
    <dbReference type="NCBI Taxonomy" id="3848"/>
    <lineage>
        <taxon>Eukaryota</taxon>
        <taxon>Viridiplantae</taxon>
        <taxon>Streptophyta</taxon>
        <taxon>Embryophyta</taxon>
        <taxon>Tracheophyta</taxon>
        <taxon>Spermatophyta</taxon>
        <taxon>Magnoliopsida</taxon>
        <taxon>eudicotyledons</taxon>
        <taxon>Gunneridae</taxon>
        <taxon>Pentapetalae</taxon>
        <taxon>rosids</taxon>
        <taxon>fabids</taxon>
        <taxon>Fabales</taxon>
        <taxon>Fabaceae</taxon>
        <taxon>Papilionoideae</taxon>
        <taxon>50 kb inversion clade</taxon>
        <taxon>NPAAA clade</taxon>
        <taxon>indigoferoid/millettioid clade</taxon>
        <taxon>Phaseoleae</taxon>
        <taxon>Glycine</taxon>
        <taxon>Glycine subgen. Soja</taxon>
    </lineage>
</organism>
<dbReference type="Proteomes" id="UP000053555">
    <property type="component" value="Unassembled WGS sequence"/>
</dbReference>
<proteinExistence type="predicted"/>
<evidence type="ECO:0000313" key="1">
    <source>
        <dbReference type="EMBL" id="KHN40220.1"/>
    </source>
</evidence>
<name>A0A0B2S4M1_GLYSO</name>
<protein>
    <submittedName>
        <fullName evidence="1">Uncharacterized protein</fullName>
    </submittedName>
</protein>
<dbReference type="EMBL" id="KN645868">
    <property type="protein sequence ID" value="KHN40220.1"/>
    <property type="molecule type" value="Genomic_DNA"/>
</dbReference>
<dbReference type="AlphaFoldDB" id="A0A0B2S4M1"/>
<sequence>MLKNYYQSCGSVSHARSSSLQCRTNHAAARSRGKTGAPCTPFLLDLPFASAHNSLYILAVLSRVSD</sequence>
<gene>
    <name evidence="1" type="ORF">glysoja_038415</name>
</gene>
<reference evidence="1" key="1">
    <citation type="submission" date="2014-07" db="EMBL/GenBank/DDBJ databases">
        <title>Identification of a novel salt tolerance gene in wild soybean by whole-genome sequencing.</title>
        <authorList>
            <person name="Lam H.-M."/>
            <person name="Qi X."/>
            <person name="Li M.-W."/>
            <person name="Liu X."/>
            <person name="Xie M."/>
            <person name="Ni M."/>
            <person name="Xu X."/>
        </authorList>
    </citation>
    <scope>NUCLEOTIDE SEQUENCE [LARGE SCALE GENOMIC DNA]</scope>
    <source>
        <tissue evidence="1">Root</tissue>
    </source>
</reference>